<dbReference type="GO" id="GO:0003677">
    <property type="term" value="F:DNA binding"/>
    <property type="evidence" value="ECO:0007669"/>
    <property type="project" value="UniProtKB-UniRule"/>
</dbReference>
<evidence type="ECO:0000256" key="8">
    <source>
        <dbReference type="ARBA" id="ARBA00023125"/>
    </source>
</evidence>
<dbReference type="AlphaFoldDB" id="A0AA37WPX2"/>
<dbReference type="HAMAP" id="MF_01807">
    <property type="entry name" value="Recomb_XerD"/>
    <property type="match status" value="1"/>
</dbReference>
<keyword evidence="15" id="KW-1185">Reference proteome</keyword>
<dbReference type="CDD" id="cd00798">
    <property type="entry name" value="INT_XerDC_C"/>
    <property type="match status" value="1"/>
</dbReference>
<feature type="active site" evidence="11">
    <location>
        <position position="277"/>
    </location>
</feature>
<evidence type="ECO:0000256" key="5">
    <source>
        <dbReference type="ARBA" id="ARBA00022618"/>
    </source>
</evidence>
<dbReference type="Gene3D" id="1.10.150.130">
    <property type="match status" value="1"/>
</dbReference>
<evidence type="ECO:0000256" key="9">
    <source>
        <dbReference type="ARBA" id="ARBA00023172"/>
    </source>
</evidence>
<dbReference type="PROSITE" id="PS51900">
    <property type="entry name" value="CB"/>
    <property type="match status" value="1"/>
</dbReference>
<comment type="subunit">
    <text evidence="11">Forms a cyclic heterotetrameric complex composed of two molecules of XerC and two molecules of XerD.</text>
</comment>
<dbReference type="PANTHER" id="PTHR30349:SF90">
    <property type="entry name" value="TYROSINE RECOMBINASE XERD"/>
    <property type="match status" value="1"/>
</dbReference>
<dbReference type="GO" id="GO:0009037">
    <property type="term" value="F:tyrosine-based site-specific recombinase activity"/>
    <property type="evidence" value="ECO:0007669"/>
    <property type="project" value="UniProtKB-UniRule"/>
</dbReference>
<dbReference type="GO" id="GO:0005737">
    <property type="term" value="C:cytoplasm"/>
    <property type="evidence" value="ECO:0007669"/>
    <property type="project" value="UniProtKB-SubCell"/>
</dbReference>
<dbReference type="Pfam" id="PF02899">
    <property type="entry name" value="Phage_int_SAM_1"/>
    <property type="match status" value="1"/>
</dbReference>
<evidence type="ECO:0000313" key="14">
    <source>
        <dbReference type="EMBL" id="GLS26737.1"/>
    </source>
</evidence>
<dbReference type="SUPFAM" id="SSF47823">
    <property type="entry name" value="lambda integrase-like, N-terminal domain"/>
    <property type="match status" value="1"/>
</dbReference>
<dbReference type="Proteomes" id="UP001156870">
    <property type="component" value="Unassembled WGS sequence"/>
</dbReference>
<dbReference type="Gene3D" id="1.10.443.10">
    <property type="entry name" value="Intergrase catalytic core"/>
    <property type="match status" value="1"/>
</dbReference>
<dbReference type="PROSITE" id="PS51898">
    <property type="entry name" value="TYR_RECOMBINASE"/>
    <property type="match status" value="1"/>
</dbReference>
<dbReference type="InterPro" id="IPR011010">
    <property type="entry name" value="DNA_brk_join_enz"/>
</dbReference>
<keyword evidence="7 11" id="KW-0229">DNA integration</keyword>
<keyword evidence="10 11" id="KW-0131">Cell cycle</keyword>
<evidence type="ECO:0000259" key="13">
    <source>
        <dbReference type="PROSITE" id="PS51900"/>
    </source>
</evidence>
<feature type="active site" description="O-(3'-phospho-DNA)-tyrosine intermediate" evidence="11">
    <location>
        <position position="286"/>
    </location>
</feature>
<evidence type="ECO:0000256" key="4">
    <source>
        <dbReference type="ARBA" id="ARBA00022490"/>
    </source>
</evidence>
<dbReference type="GO" id="GO:0051301">
    <property type="term" value="P:cell division"/>
    <property type="evidence" value="ECO:0007669"/>
    <property type="project" value="UniProtKB-KW"/>
</dbReference>
<evidence type="ECO:0000313" key="15">
    <source>
        <dbReference type="Proteomes" id="UP001156870"/>
    </source>
</evidence>
<dbReference type="SUPFAM" id="SSF56349">
    <property type="entry name" value="DNA breaking-rejoining enzymes"/>
    <property type="match status" value="1"/>
</dbReference>
<comment type="similarity">
    <text evidence="2 11">Belongs to the 'phage' integrase family. XerD subfamily.</text>
</comment>
<feature type="active site" evidence="11">
    <location>
        <position position="180"/>
    </location>
</feature>
<evidence type="ECO:0000256" key="11">
    <source>
        <dbReference type="HAMAP-Rule" id="MF_01807"/>
    </source>
</evidence>
<evidence type="ECO:0000256" key="1">
    <source>
        <dbReference type="ARBA" id="ARBA00004496"/>
    </source>
</evidence>
<dbReference type="InterPro" id="IPR023009">
    <property type="entry name" value="Tyrosine_recombinase_XerC/XerD"/>
</dbReference>
<dbReference type="RefSeq" id="WP_232595652.1">
    <property type="nucleotide sequence ID" value="NZ_BSPD01000059.1"/>
</dbReference>
<gene>
    <name evidence="14" type="primary">xerD_2</name>
    <name evidence="11" type="synonym">xerD</name>
    <name evidence="14" type="ORF">GCM10007877_24550</name>
</gene>
<comment type="function">
    <text evidence="11">Site-specific tyrosine recombinase, which acts by catalyzing the cutting and rejoining of the recombining DNA molecules. The XerC-XerD complex is essential to convert dimers of the bacterial chromosome into monomers to permit their segregation at cell division. It also contributes to the segregational stability of plasmids.</text>
</comment>
<accession>A0AA37WPX2</accession>
<dbReference type="GO" id="GO:0007059">
    <property type="term" value="P:chromosome segregation"/>
    <property type="evidence" value="ECO:0007669"/>
    <property type="project" value="UniProtKB-UniRule"/>
</dbReference>
<dbReference type="InterPro" id="IPR013762">
    <property type="entry name" value="Integrase-like_cat_sf"/>
</dbReference>
<protein>
    <recommendedName>
        <fullName evidence="3 11">Tyrosine recombinase XerD</fullName>
    </recommendedName>
</protein>
<keyword evidence="9 11" id="KW-0233">DNA recombination</keyword>
<dbReference type="InterPro" id="IPR011932">
    <property type="entry name" value="Recomb_XerD"/>
</dbReference>
<evidence type="ECO:0000256" key="2">
    <source>
        <dbReference type="ARBA" id="ARBA00010450"/>
    </source>
</evidence>
<feature type="active site" evidence="11">
    <location>
        <position position="254"/>
    </location>
</feature>
<dbReference type="NCBIfam" id="NF001399">
    <property type="entry name" value="PRK00283.1"/>
    <property type="match status" value="1"/>
</dbReference>
<dbReference type="InterPro" id="IPR010998">
    <property type="entry name" value="Integrase_recombinase_N"/>
</dbReference>
<keyword evidence="4 11" id="KW-0963">Cytoplasm</keyword>
<comment type="caution">
    <text evidence="14">The sequence shown here is derived from an EMBL/GenBank/DDBJ whole genome shotgun (WGS) entry which is preliminary data.</text>
</comment>
<dbReference type="InterPro" id="IPR044068">
    <property type="entry name" value="CB"/>
</dbReference>
<dbReference type="EMBL" id="BSPD01000059">
    <property type="protein sequence ID" value="GLS26737.1"/>
    <property type="molecule type" value="Genomic_DNA"/>
</dbReference>
<feature type="domain" description="Core-binding (CB)" evidence="13">
    <location>
        <begin position="8"/>
        <end position="95"/>
    </location>
</feature>
<proteinExistence type="inferred from homology"/>
<feature type="active site" evidence="11">
    <location>
        <position position="251"/>
    </location>
</feature>
<dbReference type="InterPro" id="IPR002104">
    <property type="entry name" value="Integrase_catalytic"/>
</dbReference>
<feature type="domain" description="Tyr recombinase" evidence="12">
    <location>
        <begin position="116"/>
        <end position="299"/>
    </location>
</feature>
<sequence length="305" mass="34393">MATVEISPQSEHAIAQFLETQWVEKSLSDNTLAAYRRDLVSLARWSESQPSNNDLLAVDESALKGHLAFRLANGKSARSTARFLSCIRGFYRYCLREGWLVSDPSENIDLPQLAQKLPTLLSETDVENLLSAPDVEDPIGLRDKTMLELLYATGLRVTELVSLTTDQVNLRQGVVKVMGKGSKERLVPVGMEAIHWLSHYVHVARGALLHQKQSIVLFPSNRGVEMTRQTFWHRVKHWAQVAGIEKSLSPHTLRHAFATHLLNHGADLRVVQMLLGHSDLSTTQIYTHVAKQRMKDLHKEHHPRG</sequence>
<dbReference type="NCBIfam" id="TIGR02225">
    <property type="entry name" value="recomb_XerD"/>
    <property type="match status" value="1"/>
</dbReference>
<keyword evidence="6 11" id="KW-0159">Chromosome partition</keyword>
<dbReference type="HAMAP" id="MF_01808">
    <property type="entry name" value="Recomb_XerC_XerD"/>
    <property type="match status" value="1"/>
</dbReference>
<dbReference type="GO" id="GO:0006313">
    <property type="term" value="P:DNA transposition"/>
    <property type="evidence" value="ECO:0007669"/>
    <property type="project" value="UniProtKB-UniRule"/>
</dbReference>
<organism evidence="14 15">
    <name type="scientific">Marinibactrum halimedae</name>
    <dbReference type="NCBI Taxonomy" id="1444977"/>
    <lineage>
        <taxon>Bacteria</taxon>
        <taxon>Pseudomonadati</taxon>
        <taxon>Pseudomonadota</taxon>
        <taxon>Gammaproteobacteria</taxon>
        <taxon>Cellvibrionales</taxon>
        <taxon>Cellvibrionaceae</taxon>
        <taxon>Marinibactrum</taxon>
    </lineage>
</organism>
<feature type="active site" evidence="11">
    <location>
        <position position="156"/>
    </location>
</feature>
<comment type="subcellular location">
    <subcellularLocation>
        <location evidence="1 11">Cytoplasm</location>
    </subcellularLocation>
</comment>
<reference evidence="14 15" key="1">
    <citation type="journal article" date="2014" name="Int. J. Syst. Evol. Microbiol.">
        <title>Complete genome sequence of Corynebacterium casei LMG S-19264T (=DSM 44701T), isolated from a smear-ripened cheese.</title>
        <authorList>
            <consortium name="US DOE Joint Genome Institute (JGI-PGF)"/>
            <person name="Walter F."/>
            <person name="Albersmeier A."/>
            <person name="Kalinowski J."/>
            <person name="Ruckert C."/>
        </authorList>
    </citation>
    <scope>NUCLEOTIDE SEQUENCE [LARGE SCALE GENOMIC DNA]</scope>
    <source>
        <strain evidence="14 15">NBRC 110095</strain>
    </source>
</reference>
<dbReference type="InterPro" id="IPR050090">
    <property type="entry name" value="Tyrosine_recombinase_XerCD"/>
</dbReference>
<evidence type="ECO:0000256" key="6">
    <source>
        <dbReference type="ARBA" id="ARBA00022829"/>
    </source>
</evidence>
<keyword evidence="8 11" id="KW-0238">DNA-binding</keyword>
<keyword evidence="5 11" id="KW-0132">Cell division</keyword>
<evidence type="ECO:0000256" key="7">
    <source>
        <dbReference type="ARBA" id="ARBA00022908"/>
    </source>
</evidence>
<evidence type="ECO:0000256" key="3">
    <source>
        <dbReference type="ARBA" id="ARBA00015810"/>
    </source>
</evidence>
<dbReference type="PANTHER" id="PTHR30349">
    <property type="entry name" value="PHAGE INTEGRASE-RELATED"/>
    <property type="match status" value="1"/>
</dbReference>
<dbReference type="InterPro" id="IPR004107">
    <property type="entry name" value="Integrase_SAM-like_N"/>
</dbReference>
<name>A0AA37WPX2_9GAMM</name>
<evidence type="ECO:0000259" key="12">
    <source>
        <dbReference type="PROSITE" id="PS51898"/>
    </source>
</evidence>
<dbReference type="Pfam" id="PF00589">
    <property type="entry name" value="Phage_integrase"/>
    <property type="match status" value="1"/>
</dbReference>
<evidence type="ECO:0000256" key="10">
    <source>
        <dbReference type="ARBA" id="ARBA00023306"/>
    </source>
</evidence>